<keyword evidence="9" id="KW-1185">Reference proteome</keyword>
<keyword evidence="5" id="KW-0175">Coiled coil</keyword>
<feature type="zinc finger region" description="C3H1-type" evidence="4">
    <location>
        <begin position="133"/>
        <end position="160"/>
    </location>
</feature>
<dbReference type="SMART" id="SM00356">
    <property type="entry name" value="ZnF_C3H1"/>
    <property type="match status" value="5"/>
</dbReference>
<dbReference type="EMBL" id="ML178817">
    <property type="protein sequence ID" value="TFL05340.1"/>
    <property type="molecule type" value="Genomic_DNA"/>
</dbReference>
<organism evidence="8 9">
    <name type="scientific">Pterulicium gracile</name>
    <dbReference type="NCBI Taxonomy" id="1884261"/>
    <lineage>
        <taxon>Eukaryota</taxon>
        <taxon>Fungi</taxon>
        <taxon>Dikarya</taxon>
        <taxon>Basidiomycota</taxon>
        <taxon>Agaricomycotina</taxon>
        <taxon>Agaricomycetes</taxon>
        <taxon>Agaricomycetidae</taxon>
        <taxon>Agaricales</taxon>
        <taxon>Pleurotineae</taxon>
        <taxon>Pterulaceae</taxon>
        <taxon>Pterulicium</taxon>
    </lineage>
</organism>
<feature type="coiled-coil region" evidence="5">
    <location>
        <begin position="1596"/>
        <end position="1623"/>
    </location>
</feature>
<accession>A0A5C3QX30</accession>
<feature type="region of interest" description="Disordered" evidence="6">
    <location>
        <begin position="152"/>
        <end position="441"/>
    </location>
</feature>
<feature type="region of interest" description="Disordered" evidence="6">
    <location>
        <begin position="811"/>
        <end position="1096"/>
    </location>
</feature>
<evidence type="ECO:0000313" key="8">
    <source>
        <dbReference type="EMBL" id="TFL05340.1"/>
    </source>
</evidence>
<feature type="compositionally biased region" description="Polar residues" evidence="6">
    <location>
        <begin position="224"/>
        <end position="242"/>
    </location>
</feature>
<dbReference type="InterPro" id="IPR041367">
    <property type="entry name" value="Znf-CCCH_4"/>
</dbReference>
<dbReference type="CDD" id="cd20335">
    <property type="entry name" value="BRcat_RBR"/>
    <property type="match status" value="1"/>
</dbReference>
<keyword evidence="1 4" id="KW-0479">Metal-binding</keyword>
<feature type="region of interest" description="Disordered" evidence="6">
    <location>
        <begin position="1"/>
        <end position="35"/>
    </location>
</feature>
<feature type="domain" description="C3H1-type" evidence="7">
    <location>
        <begin position="644"/>
        <end position="671"/>
    </location>
</feature>
<dbReference type="SUPFAM" id="SSF54928">
    <property type="entry name" value="RNA-binding domain, RBD"/>
    <property type="match status" value="2"/>
</dbReference>
<dbReference type="InterPro" id="IPR035979">
    <property type="entry name" value="RBD_domain_sf"/>
</dbReference>
<feature type="zinc finger region" description="C3H1-type" evidence="4">
    <location>
        <begin position="644"/>
        <end position="671"/>
    </location>
</feature>
<dbReference type="Pfam" id="PF18044">
    <property type="entry name" value="zf-CCCH_4"/>
    <property type="match status" value="2"/>
</dbReference>
<dbReference type="STRING" id="1884261.A0A5C3QX30"/>
<feature type="compositionally biased region" description="Polar residues" evidence="6">
    <location>
        <begin position="476"/>
        <end position="485"/>
    </location>
</feature>
<feature type="compositionally biased region" description="Basic and acidic residues" evidence="6">
    <location>
        <begin position="946"/>
        <end position="962"/>
    </location>
</feature>
<evidence type="ECO:0000256" key="6">
    <source>
        <dbReference type="SAM" id="MobiDB-lite"/>
    </source>
</evidence>
<evidence type="ECO:0000256" key="3">
    <source>
        <dbReference type="ARBA" id="ARBA00022833"/>
    </source>
</evidence>
<dbReference type="Gene3D" id="4.10.1000.10">
    <property type="entry name" value="Zinc finger, CCCH-type"/>
    <property type="match status" value="1"/>
</dbReference>
<feature type="region of interest" description="Disordered" evidence="6">
    <location>
        <begin position="58"/>
        <end position="135"/>
    </location>
</feature>
<evidence type="ECO:0000256" key="1">
    <source>
        <dbReference type="ARBA" id="ARBA00022723"/>
    </source>
</evidence>
<feature type="compositionally biased region" description="Basic and acidic residues" evidence="6">
    <location>
        <begin position="178"/>
        <end position="189"/>
    </location>
</feature>
<dbReference type="GO" id="GO:0008270">
    <property type="term" value="F:zinc ion binding"/>
    <property type="evidence" value="ECO:0007669"/>
    <property type="project" value="UniProtKB-KW"/>
</dbReference>
<feature type="domain" description="C3H1-type" evidence="7">
    <location>
        <begin position="32"/>
        <end position="60"/>
    </location>
</feature>
<protein>
    <recommendedName>
        <fullName evidence="7">C3H1-type domain-containing protein</fullName>
    </recommendedName>
</protein>
<dbReference type="InterPro" id="IPR012677">
    <property type="entry name" value="Nucleotide-bd_a/b_plait_sf"/>
</dbReference>
<keyword evidence="2 4" id="KW-0863">Zinc-finger</keyword>
<feature type="zinc finger region" description="C3H1-type" evidence="4">
    <location>
        <begin position="1114"/>
        <end position="1141"/>
    </location>
</feature>
<dbReference type="Gene3D" id="3.30.70.330">
    <property type="match status" value="2"/>
</dbReference>
<dbReference type="InterPro" id="IPR017907">
    <property type="entry name" value="Znf_RING_CS"/>
</dbReference>
<feature type="region of interest" description="Disordered" evidence="6">
    <location>
        <begin position="679"/>
        <end position="708"/>
    </location>
</feature>
<feature type="zinc finger region" description="C3H1-type" evidence="4">
    <location>
        <begin position="712"/>
        <end position="740"/>
    </location>
</feature>
<evidence type="ECO:0000313" key="9">
    <source>
        <dbReference type="Proteomes" id="UP000305067"/>
    </source>
</evidence>
<feature type="region of interest" description="Disordered" evidence="6">
    <location>
        <begin position="743"/>
        <end position="779"/>
    </location>
</feature>
<feature type="region of interest" description="Disordered" evidence="6">
    <location>
        <begin position="1141"/>
        <end position="1198"/>
    </location>
</feature>
<evidence type="ECO:0000256" key="2">
    <source>
        <dbReference type="ARBA" id="ARBA00022771"/>
    </source>
</evidence>
<dbReference type="SUPFAM" id="SSF90229">
    <property type="entry name" value="CCCH zinc finger"/>
    <property type="match status" value="3"/>
</dbReference>
<keyword evidence="3 4" id="KW-0862">Zinc</keyword>
<name>A0A5C3QX30_9AGAR</name>
<feature type="compositionally biased region" description="Basic and acidic residues" evidence="6">
    <location>
        <begin position="324"/>
        <end position="337"/>
    </location>
</feature>
<feature type="compositionally biased region" description="Polar residues" evidence="6">
    <location>
        <begin position="881"/>
        <end position="895"/>
    </location>
</feature>
<dbReference type="Proteomes" id="UP000305067">
    <property type="component" value="Unassembled WGS sequence"/>
</dbReference>
<feature type="domain" description="C3H1-type" evidence="7">
    <location>
        <begin position="1114"/>
        <end position="1141"/>
    </location>
</feature>
<feature type="domain" description="C3H1-type" evidence="7">
    <location>
        <begin position="133"/>
        <end position="160"/>
    </location>
</feature>
<feature type="compositionally biased region" description="Low complexity" evidence="6">
    <location>
        <begin position="160"/>
        <end position="177"/>
    </location>
</feature>
<feature type="compositionally biased region" description="Basic and acidic residues" evidence="6">
    <location>
        <begin position="203"/>
        <end position="223"/>
    </location>
</feature>
<feature type="compositionally biased region" description="Pro residues" evidence="6">
    <location>
        <begin position="399"/>
        <end position="408"/>
    </location>
</feature>
<feature type="compositionally biased region" description="Basic and acidic residues" evidence="6">
    <location>
        <begin position="272"/>
        <end position="283"/>
    </location>
</feature>
<sequence>MALRPDGNSRPPPLPPTWSNPKPEAKRNRSGPLQPDICSFFNTTAGCARGDTCWFRHVKGLPPTPESSKSLRLKPNPKDATKAGELSSRSSSKSGGGVGKVGASKDRDASRAVKGASANISASSSSAPATDASKSSAVCTYFVKGACRSGAKCKFRHPKPALATPSSSSSKPAAVRSSAEKKPRKKDGGPKPVEPESSATTECRQKGKGKEKDKGKSTPEKNQDSNSTDVKATHQPKATSAPSADEDDKKSESDFWASENEEHSMPSPTARDVSHRQGEDDARPSPNGWGDDGWGNDQARTAQEDDDREDAKATGWEEASAGHQTEEYAPHNPDTTKEIPTQSTSEDQQEPGPLDAANTSSQSPMPNLPRSFINTSRHSPSHHIQEISQHKQDHHSSPTSPPSNPLLPPTRATSHTLQPLTGARSPSGREDGPGYGESWYGPEYNAYDYGVYDYGYGYGGSEARHGGVEEGYGSRYPNTHAQAITQPDDVHRSREASPRRITPPSPKLSSGPQDCAISVKELSEEHHDHRHGSPRSASAPTSPVVSHRTYEEPATSHAANVSPRSVGRDHFDTEFDTMDDAAGRLDTSQKQDWGEDAREVGSVKDHQDGDEDCRTAEADDQQADKEQRQENVSPVDGPGHAQGPDRSQVCRYFISGSCTRGNSCFYRHDASAFASHSKFGEDAENTGESHEDSNNSENNLQADDAPRTSLLPKLNIPCKFLAQGEKCPYGDACAFSHHVMKPREDDGRASPSWDDRRNAYDYPDPPYPPHRGHGRHHQTPPWATPVAFYNMGPCGGDPHCFHVHASPPPPLGRYTNGGPRDEGRDFDRLPNSSRGDRDGYGDRGGGSGGRRFDSYEPGRYGGGGCTPYDDRERGNGYSDGSRYQQGGPTSWTSYTYAGGGGRQRNHDDGYIRYRNRPYAGGYPRDGYNHRGGPSHHYRPQSYHRANTRDEYPPANDDYDRARRNAGPSMNPAQPHLGDRQDRSAPWGADRGPHRRDRSPVRNEPLDWSNDPWASDEMLQTRRDHSSEDIAAKQEKQSSEDGADAHATESVNNADAESSVGGWGGESWIQDREDKVPTAPAASSDWGAPVNSSTSANAAQEEAYFKDDSLWPNSAGDGEVCSSYQEGKCRRGEECKWLHTNEHEQQQEGEREEDVTTPRESVRTLAEDDYPEEDEKETPVTSADRGESPEDAQEPCSPVPAQEDYLIIPKVHGCYVRLGPASSGTVGVRAPSDSDTVVLSDLPLDTSEVDLRAFITFTCMAPAQISLRSSDDEQSGLIADVMFHSKEEAAMSVRALHRAQFQSAIIRARIGVAAQILCPTEVAPSSFVCVTWKPPTKMAFANFPNAGQAKQAAKLDGKTFNGRRLSVEYVKAKKNEVNYAVRILDLPIDADMDALKELFKPCTSITSTWQTYDESPIPALRTILNRKGGPNPGMELLQPDAEHSDYVGIVKFSDTGTARYVVAQLASLHIEDPGKLLAKVGLSAKAVYHQRYIVEMAHFQLLKASVDSVTRQALNCTLRYQSLGQASVAIFLYGTDAMQVDRAKTALDKALEGHILTTAGDRFWHPAFDSPALRTLLLEIMNQDRTCFVKVDPRLRNVHLFGELDQAKKKLSRLLQERAKVLHMDIPADTSIASARGLVQRMTKAEVHVSLDVTSKRLELVTSADKEALVVERVAKELASLRGLTDFSAGECPFCFASPPEDTSIKLTCGHVYCHGCVEALLCPPQPSAPSHLRCVSGANFEGDTLCTGRIPIPVMHTTLFHDAPEQLNPDQLASVMTRLGNWFLSYTREDSATMLQFCPTHGCDVVHRRGSELSIQCPGCSLWICLTCWCEHDGLSCADHRDNVALLQI</sequence>
<feature type="compositionally biased region" description="Basic and acidic residues" evidence="6">
    <location>
        <begin position="819"/>
        <end position="841"/>
    </location>
</feature>
<feature type="compositionally biased region" description="Basic and acidic residues" evidence="6">
    <location>
        <begin position="488"/>
        <end position="498"/>
    </location>
</feature>
<feature type="compositionally biased region" description="Basic and acidic residues" evidence="6">
    <location>
        <begin position="383"/>
        <end position="396"/>
    </location>
</feature>
<feature type="compositionally biased region" description="Basic and acidic residues" evidence="6">
    <location>
        <begin position="1141"/>
        <end position="1165"/>
    </location>
</feature>
<feature type="compositionally biased region" description="Basic and acidic residues" evidence="6">
    <location>
        <begin position="581"/>
        <end position="629"/>
    </location>
</feature>
<dbReference type="PROSITE" id="PS50103">
    <property type="entry name" value="ZF_C3H1"/>
    <property type="match status" value="5"/>
</dbReference>
<feature type="zinc finger region" description="C3H1-type" evidence="4">
    <location>
        <begin position="32"/>
        <end position="60"/>
    </location>
</feature>
<feature type="compositionally biased region" description="Acidic residues" evidence="6">
    <location>
        <begin position="1166"/>
        <end position="1175"/>
    </location>
</feature>
<gene>
    <name evidence="8" type="ORF">BDV98DRAFT_561884</name>
</gene>
<feature type="compositionally biased region" description="Polar residues" evidence="6">
    <location>
        <begin position="535"/>
        <end position="544"/>
    </location>
</feature>
<dbReference type="InterPro" id="IPR036855">
    <property type="entry name" value="Znf_CCCH_sf"/>
</dbReference>
<feature type="compositionally biased region" description="Basic and acidic residues" evidence="6">
    <location>
        <begin position="743"/>
        <end position="759"/>
    </location>
</feature>
<feature type="domain" description="C3H1-type" evidence="7">
    <location>
        <begin position="712"/>
        <end position="740"/>
    </location>
</feature>
<dbReference type="PROSITE" id="PS00518">
    <property type="entry name" value="ZF_RING_1"/>
    <property type="match status" value="1"/>
</dbReference>
<dbReference type="Gene3D" id="3.30.1370.210">
    <property type="match status" value="2"/>
</dbReference>
<feature type="region of interest" description="Disordered" evidence="6">
    <location>
        <begin position="458"/>
        <end position="645"/>
    </location>
</feature>
<dbReference type="Pfam" id="PF00642">
    <property type="entry name" value="zf-CCCH"/>
    <property type="match status" value="1"/>
</dbReference>
<dbReference type="InterPro" id="IPR000571">
    <property type="entry name" value="Znf_CCCH"/>
</dbReference>
<proteinExistence type="predicted"/>
<dbReference type="GO" id="GO:0003676">
    <property type="term" value="F:nucleic acid binding"/>
    <property type="evidence" value="ECO:0007669"/>
    <property type="project" value="InterPro"/>
</dbReference>
<evidence type="ECO:0000256" key="5">
    <source>
        <dbReference type="SAM" id="Coils"/>
    </source>
</evidence>
<reference evidence="8 9" key="1">
    <citation type="journal article" date="2019" name="Nat. Ecol. Evol.">
        <title>Megaphylogeny resolves global patterns of mushroom evolution.</title>
        <authorList>
            <person name="Varga T."/>
            <person name="Krizsan K."/>
            <person name="Foldi C."/>
            <person name="Dima B."/>
            <person name="Sanchez-Garcia M."/>
            <person name="Sanchez-Ramirez S."/>
            <person name="Szollosi G.J."/>
            <person name="Szarkandi J.G."/>
            <person name="Papp V."/>
            <person name="Albert L."/>
            <person name="Andreopoulos W."/>
            <person name="Angelini C."/>
            <person name="Antonin V."/>
            <person name="Barry K.W."/>
            <person name="Bougher N.L."/>
            <person name="Buchanan P."/>
            <person name="Buyck B."/>
            <person name="Bense V."/>
            <person name="Catcheside P."/>
            <person name="Chovatia M."/>
            <person name="Cooper J."/>
            <person name="Damon W."/>
            <person name="Desjardin D."/>
            <person name="Finy P."/>
            <person name="Geml J."/>
            <person name="Haridas S."/>
            <person name="Hughes K."/>
            <person name="Justo A."/>
            <person name="Karasinski D."/>
            <person name="Kautmanova I."/>
            <person name="Kiss B."/>
            <person name="Kocsube S."/>
            <person name="Kotiranta H."/>
            <person name="LaButti K.M."/>
            <person name="Lechner B.E."/>
            <person name="Liimatainen K."/>
            <person name="Lipzen A."/>
            <person name="Lukacs Z."/>
            <person name="Mihaltcheva S."/>
            <person name="Morgado L.N."/>
            <person name="Niskanen T."/>
            <person name="Noordeloos M.E."/>
            <person name="Ohm R.A."/>
            <person name="Ortiz-Santana B."/>
            <person name="Ovrebo C."/>
            <person name="Racz N."/>
            <person name="Riley R."/>
            <person name="Savchenko A."/>
            <person name="Shiryaev A."/>
            <person name="Soop K."/>
            <person name="Spirin V."/>
            <person name="Szebenyi C."/>
            <person name="Tomsovsky M."/>
            <person name="Tulloss R.E."/>
            <person name="Uehling J."/>
            <person name="Grigoriev I.V."/>
            <person name="Vagvolgyi C."/>
            <person name="Papp T."/>
            <person name="Martin F.M."/>
            <person name="Miettinen O."/>
            <person name="Hibbett D.S."/>
            <person name="Nagy L.G."/>
        </authorList>
    </citation>
    <scope>NUCLEOTIDE SEQUENCE [LARGE SCALE GENOMIC DNA]</scope>
    <source>
        <strain evidence="8 9">CBS 309.79</strain>
    </source>
</reference>
<dbReference type="OrthoDB" id="2129491at2759"/>
<evidence type="ECO:0000256" key="4">
    <source>
        <dbReference type="PROSITE-ProRule" id="PRU00723"/>
    </source>
</evidence>
<feature type="compositionally biased region" description="Low complexity" evidence="6">
    <location>
        <begin position="116"/>
        <end position="135"/>
    </location>
</feature>
<evidence type="ECO:0000259" key="7">
    <source>
        <dbReference type="PROSITE" id="PS50103"/>
    </source>
</evidence>
<feature type="compositionally biased region" description="Basic and acidic residues" evidence="6">
    <location>
        <begin position="1018"/>
        <end position="1046"/>
    </location>
</feature>